<keyword evidence="2" id="KW-1185">Reference proteome</keyword>
<dbReference type="PANTHER" id="PTHR35175:SF1">
    <property type="entry name" value="OXIDOREDUCTASE"/>
    <property type="match status" value="1"/>
</dbReference>
<reference evidence="1" key="2">
    <citation type="journal article" date="2022" name="Res Sq">
        <title>Evolution of multicellular longitudinally dividing oral cavity symbionts (Neisseriaceae).</title>
        <authorList>
            <person name="Nyongesa S."/>
            <person name="Weber P."/>
            <person name="Bernet E."/>
            <person name="Pullido F."/>
            <person name="Nieckarz M."/>
            <person name="Delaby M."/>
            <person name="Nieves C."/>
            <person name="Viehboeck T."/>
            <person name="Krause N."/>
            <person name="Rivera-Millot A."/>
            <person name="Nakamura A."/>
            <person name="Vischer N."/>
            <person name="VanNieuwenhze M."/>
            <person name="Brun Y."/>
            <person name="Cava F."/>
            <person name="Bulgheresi S."/>
            <person name="Veyrier F."/>
        </authorList>
    </citation>
    <scope>NUCLEOTIDE SEQUENCE</scope>
    <source>
        <strain evidence="1">SAG 1488-6</strain>
    </source>
</reference>
<dbReference type="Proteomes" id="UP000832034">
    <property type="component" value="Chromosome"/>
</dbReference>
<dbReference type="RefSeq" id="WP_019957150.1">
    <property type="nucleotide sequence ID" value="NZ_CP091512.1"/>
</dbReference>
<name>A0ABY4EHE1_VITST</name>
<sequence>MEQLEFFKIPNPCISVCESNNRGYCKGCLRSREERQQWFTYNDAEKKEVLRLCIQRRRKIQMVHLSNMQAVDAATIVEPELDFD</sequence>
<organism evidence="1 2">
    <name type="scientific">Vitreoscilla stercoraria</name>
    <dbReference type="NCBI Taxonomy" id="61"/>
    <lineage>
        <taxon>Bacteria</taxon>
        <taxon>Pseudomonadati</taxon>
        <taxon>Pseudomonadota</taxon>
        <taxon>Betaproteobacteria</taxon>
        <taxon>Neisseriales</taxon>
        <taxon>Neisseriaceae</taxon>
        <taxon>Vitreoscilla</taxon>
    </lineage>
</organism>
<gene>
    <name evidence="1" type="ORF">LVJ81_01860</name>
</gene>
<dbReference type="EMBL" id="CP091512">
    <property type="protein sequence ID" value="UOO92817.1"/>
    <property type="molecule type" value="Genomic_DNA"/>
</dbReference>
<dbReference type="PANTHER" id="PTHR35175">
    <property type="entry name" value="DUF1289 DOMAIN-CONTAINING PROTEIN"/>
    <property type="match status" value="1"/>
</dbReference>
<evidence type="ECO:0000313" key="2">
    <source>
        <dbReference type="Proteomes" id="UP000832034"/>
    </source>
</evidence>
<reference evidence="1" key="1">
    <citation type="submission" date="2021-12" db="EMBL/GenBank/DDBJ databases">
        <authorList>
            <person name="Veyrier F.J."/>
        </authorList>
    </citation>
    <scope>NUCLEOTIDE SEQUENCE</scope>
    <source>
        <strain evidence="1">SAG 1488-6</strain>
    </source>
</reference>
<protein>
    <submittedName>
        <fullName evidence="1">DUF1289 domain-containing protein</fullName>
    </submittedName>
</protein>
<evidence type="ECO:0000313" key="1">
    <source>
        <dbReference type="EMBL" id="UOO92817.1"/>
    </source>
</evidence>
<dbReference type="InterPro" id="IPR010710">
    <property type="entry name" value="DUF1289"/>
</dbReference>
<accession>A0ABY4EHE1</accession>
<proteinExistence type="predicted"/>
<dbReference type="Pfam" id="PF06945">
    <property type="entry name" value="DUF1289"/>
    <property type="match status" value="1"/>
</dbReference>